<feature type="domain" description="Transglycosylase SLT" evidence="3">
    <location>
        <begin position="145"/>
        <end position="246"/>
    </location>
</feature>
<evidence type="ECO:0000313" key="5">
    <source>
        <dbReference type="Proteomes" id="UP000574067"/>
    </source>
</evidence>
<organism evidence="4 5">
    <name type="scientific">Azohydromonas caseinilytica</name>
    <dbReference type="NCBI Taxonomy" id="2728836"/>
    <lineage>
        <taxon>Bacteria</taxon>
        <taxon>Pseudomonadati</taxon>
        <taxon>Pseudomonadota</taxon>
        <taxon>Betaproteobacteria</taxon>
        <taxon>Burkholderiales</taxon>
        <taxon>Sphaerotilaceae</taxon>
        <taxon>Azohydromonas</taxon>
    </lineage>
</organism>
<dbReference type="Proteomes" id="UP000574067">
    <property type="component" value="Unassembled WGS sequence"/>
</dbReference>
<evidence type="ECO:0000256" key="2">
    <source>
        <dbReference type="SAM" id="SignalP"/>
    </source>
</evidence>
<protein>
    <submittedName>
        <fullName evidence="4">Lytic transglycosylase domain-containing protein</fullName>
    </submittedName>
</protein>
<dbReference type="GO" id="GO:0008933">
    <property type="term" value="F:peptidoglycan lytic transglycosylase activity"/>
    <property type="evidence" value="ECO:0007669"/>
    <property type="project" value="InterPro"/>
</dbReference>
<evidence type="ECO:0000259" key="3">
    <source>
        <dbReference type="Pfam" id="PF01464"/>
    </source>
</evidence>
<dbReference type="PANTHER" id="PTHR37423:SF2">
    <property type="entry name" value="MEMBRANE-BOUND LYTIC MUREIN TRANSGLYCOSYLASE C"/>
    <property type="match status" value="1"/>
</dbReference>
<proteinExistence type="inferred from homology"/>
<dbReference type="PANTHER" id="PTHR37423">
    <property type="entry name" value="SOLUBLE LYTIC MUREIN TRANSGLYCOSYLASE-RELATED"/>
    <property type="match status" value="1"/>
</dbReference>
<comment type="caution">
    <text evidence="4">The sequence shown here is derived from an EMBL/GenBank/DDBJ whole genome shotgun (WGS) entry which is preliminary data.</text>
</comment>
<dbReference type="GO" id="GO:0016020">
    <property type="term" value="C:membrane"/>
    <property type="evidence" value="ECO:0007669"/>
    <property type="project" value="InterPro"/>
</dbReference>
<dbReference type="SUPFAM" id="SSF53955">
    <property type="entry name" value="Lysozyme-like"/>
    <property type="match status" value="1"/>
</dbReference>
<feature type="chain" id="PRO_5032887968" evidence="2">
    <location>
        <begin position="40"/>
        <end position="285"/>
    </location>
</feature>
<dbReference type="InterPro" id="IPR008258">
    <property type="entry name" value="Transglycosylase_SLT_dom_1"/>
</dbReference>
<dbReference type="Gene3D" id="1.10.530.10">
    <property type="match status" value="1"/>
</dbReference>
<gene>
    <name evidence="4" type="ORF">HHL10_26400</name>
</gene>
<dbReference type="PROSITE" id="PS51257">
    <property type="entry name" value="PROKAR_LIPOPROTEIN"/>
    <property type="match status" value="1"/>
</dbReference>
<dbReference type="RefSeq" id="WP_169163397.1">
    <property type="nucleotide sequence ID" value="NZ_JABBFW010000033.1"/>
</dbReference>
<accession>A0A848FH87</accession>
<comment type="similarity">
    <text evidence="1">Belongs to the transglycosylase Slt family.</text>
</comment>
<sequence length="285" mass="30372">MKPPAVRTIPARRTPRPLMLMTSGLLLATLLACVPQARAQQPCQGKLPDAKAAEKGPDTEKFRLIAQQCNVLEEPGRLHRAAQLDLYDRGPASVTIRMSEPEADPYAAPLAPPAVQPQMLPAPRRTPSLDSHGRRVLVVAPALLSAARANGIDPLLMHAIAHVESRHNPGAISHAGARGVMQVMPATGKRFGAGGDAERSLLDAHTNTQAGAAYLRTLQQRYGGDLTRILAAYNAGEGAVAKYNGVPPYAETQAYVREVAAVYRRLQQEFGVSPGGEIVARLGGQ</sequence>
<dbReference type="InterPro" id="IPR000189">
    <property type="entry name" value="Transglyc_AS"/>
</dbReference>
<reference evidence="4 5" key="1">
    <citation type="submission" date="2020-04" db="EMBL/GenBank/DDBJ databases">
        <title>Azohydromonas sp. isolated from soil.</title>
        <authorList>
            <person name="Dahal R.H."/>
        </authorList>
    </citation>
    <scope>NUCLEOTIDE SEQUENCE [LARGE SCALE GENOMIC DNA]</scope>
    <source>
        <strain evidence="4 5">G-1-1-14</strain>
    </source>
</reference>
<evidence type="ECO:0000313" key="4">
    <source>
        <dbReference type="EMBL" id="NML18506.1"/>
    </source>
</evidence>
<dbReference type="PROSITE" id="PS00922">
    <property type="entry name" value="TRANSGLYCOSYLASE"/>
    <property type="match status" value="1"/>
</dbReference>
<dbReference type="EMBL" id="JABBFW010000033">
    <property type="protein sequence ID" value="NML18506.1"/>
    <property type="molecule type" value="Genomic_DNA"/>
</dbReference>
<evidence type="ECO:0000256" key="1">
    <source>
        <dbReference type="ARBA" id="ARBA00007734"/>
    </source>
</evidence>
<keyword evidence="5" id="KW-1185">Reference proteome</keyword>
<feature type="signal peptide" evidence="2">
    <location>
        <begin position="1"/>
        <end position="39"/>
    </location>
</feature>
<dbReference type="GO" id="GO:0000270">
    <property type="term" value="P:peptidoglycan metabolic process"/>
    <property type="evidence" value="ECO:0007669"/>
    <property type="project" value="InterPro"/>
</dbReference>
<keyword evidence="2" id="KW-0732">Signal</keyword>
<dbReference type="AlphaFoldDB" id="A0A848FH87"/>
<name>A0A848FH87_9BURK</name>
<dbReference type="Pfam" id="PF01464">
    <property type="entry name" value="SLT"/>
    <property type="match status" value="1"/>
</dbReference>
<dbReference type="CDD" id="cd00254">
    <property type="entry name" value="LT-like"/>
    <property type="match status" value="1"/>
</dbReference>
<dbReference type="InterPro" id="IPR023346">
    <property type="entry name" value="Lysozyme-like_dom_sf"/>
</dbReference>